<dbReference type="Pfam" id="PF08401">
    <property type="entry name" value="ArdcN"/>
    <property type="match status" value="1"/>
</dbReference>
<evidence type="ECO:0000259" key="1">
    <source>
        <dbReference type="Pfam" id="PF08401"/>
    </source>
</evidence>
<dbReference type="RefSeq" id="WP_103061277.1">
    <property type="nucleotide sequence ID" value="NZ_BSOF01000012.1"/>
</dbReference>
<dbReference type="Proteomes" id="UP000236345">
    <property type="component" value="Unassembled WGS sequence"/>
</dbReference>
<accession>A0A2K1Q557</accession>
<comment type="caution">
    <text evidence="3">The sequence shown here is derived from an EMBL/GenBank/DDBJ whole genome shotgun (WGS) entry which is preliminary data.</text>
</comment>
<evidence type="ECO:0000313" key="4">
    <source>
        <dbReference type="Proteomes" id="UP000236345"/>
    </source>
</evidence>
<proteinExistence type="predicted"/>
<feature type="domain" description="N-terminal" evidence="1">
    <location>
        <begin position="17"/>
        <end position="139"/>
    </location>
</feature>
<evidence type="ECO:0000259" key="2">
    <source>
        <dbReference type="Pfam" id="PF18818"/>
    </source>
</evidence>
<gene>
    <name evidence="3" type="ORF">COO59_19055</name>
</gene>
<evidence type="ECO:0000313" key="3">
    <source>
        <dbReference type="EMBL" id="PNS10164.1"/>
    </source>
</evidence>
<dbReference type="PIRSF" id="PIRSF037112">
    <property type="entry name" value="Antirestriction_ArdC"/>
    <property type="match status" value="1"/>
</dbReference>
<name>A0A2K1Q557_9GAMM</name>
<sequence>MTKPTKTRRTKKTESVDLYQKVTDRIVEALENGVAPWKKPWRTACRYAAAGPLPVNALTGKPYSGVNVLLLWLAAEEKGYSTDRWVTYRQAQELGGQVRKGETSSEAIIFRPFEKQAEDASGNKLFDSDGKPLMESRAMIKPNFLFNVGQCDGLPDSVAAVPHESPVAEYPGTIDWPTEKRICEIVHMAGVKVEFRLQNRACYARHTDSILMPKAEQFFTHADYFSTLLHEVVHATGHESRLNREGITKPSKTFGDPVYAFEELIAEMGSAFLCARLGVFGDVQHDSYIKSWLEVLKSDKKALFRACRHAREASEFLLQLDQRAAEAA</sequence>
<dbReference type="InterPro" id="IPR013610">
    <property type="entry name" value="ArdC_N"/>
</dbReference>
<feature type="domain" description="Polyvalent protein metallopeptidase" evidence="2">
    <location>
        <begin position="184"/>
        <end position="308"/>
    </location>
</feature>
<dbReference type="InterPro" id="IPR041459">
    <property type="entry name" value="MPTase-PolyVal"/>
</dbReference>
<dbReference type="OrthoDB" id="9792687at2"/>
<dbReference type="InterPro" id="IPR017113">
    <property type="entry name" value="Antirestriction_ArdC"/>
</dbReference>
<dbReference type="AlphaFoldDB" id="A0A2K1Q557"/>
<keyword evidence="4" id="KW-1185">Reference proteome</keyword>
<reference evidence="4" key="1">
    <citation type="submission" date="2017-09" db="EMBL/GenBank/DDBJ databases">
        <authorList>
            <person name="Palmer M."/>
            <person name="Steenkamp E.T."/>
            <person name="Coetzee M.P."/>
            <person name="Avontuur J.R."/>
            <person name="Van Zyl E."/>
            <person name="Chan W.-Y."/>
            <person name="Blom J."/>
            <person name="Venter S.N."/>
        </authorList>
    </citation>
    <scope>NUCLEOTIDE SEQUENCE [LARGE SCALE GENOMIC DNA]</scope>
    <source>
        <strain evidence="4">QC88-366</strain>
    </source>
</reference>
<dbReference type="GO" id="GO:0003697">
    <property type="term" value="F:single-stranded DNA binding"/>
    <property type="evidence" value="ECO:0007669"/>
    <property type="project" value="InterPro"/>
</dbReference>
<organism evidence="3 4">
    <name type="scientific">Mixta theicola</name>
    <dbReference type="NCBI Taxonomy" id="1458355"/>
    <lineage>
        <taxon>Bacteria</taxon>
        <taxon>Pseudomonadati</taxon>
        <taxon>Pseudomonadota</taxon>
        <taxon>Gammaproteobacteria</taxon>
        <taxon>Enterobacterales</taxon>
        <taxon>Erwiniaceae</taxon>
        <taxon>Mixta</taxon>
    </lineage>
</organism>
<protein>
    <submittedName>
        <fullName evidence="3">DNA primase</fullName>
    </submittedName>
</protein>
<dbReference type="Pfam" id="PF18818">
    <property type="entry name" value="MPTase-PolyVal"/>
    <property type="match status" value="1"/>
</dbReference>
<dbReference type="EMBL" id="NWUO01000021">
    <property type="protein sequence ID" value="PNS10164.1"/>
    <property type="molecule type" value="Genomic_DNA"/>
</dbReference>